<gene>
    <name evidence="1" type="ORF">B9D04_04080</name>
</gene>
<accession>A0A1X4JLP1</accession>
<dbReference type="AlphaFoldDB" id="A0A1X4JLP1"/>
<protein>
    <submittedName>
        <fullName evidence="1">Uncharacterized protein</fullName>
    </submittedName>
</protein>
<name>A0A1X4JLP1_9LACO</name>
<comment type="caution">
    <text evidence="1">The sequence shown here is derived from an EMBL/GenBank/DDBJ whole genome shotgun (WGS) entry which is preliminary data.</text>
</comment>
<reference evidence="1 2" key="1">
    <citation type="submission" date="2017-04" db="EMBL/GenBank/DDBJ databases">
        <title>The genome sequence of Weissella cibaria isolated from wild Drosophila.</title>
        <authorList>
            <person name="Ricks N.J."/>
            <person name="Carroll C."/>
            <person name="Walters A."/>
            <person name="Newell P.D."/>
            <person name="Chaston J.M."/>
        </authorList>
    </citation>
    <scope>NUCLEOTIDE SEQUENCE [LARGE SCALE GENOMIC DNA]</scope>
    <source>
        <strain evidence="1 2">DmW_103</strain>
    </source>
</reference>
<dbReference type="RefSeq" id="WP_085638116.1">
    <property type="nucleotide sequence ID" value="NZ_NDXJ01000005.1"/>
</dbReference>
<organism evidence="1 2">
    <name type="scientific">Weissella cibaria</name>
    <dbReference type="NCBI Taxonomy" id="137591"/>
    <lineage>
        <taxon>Bacteria</taxon>
        <taxon>Bacillati</taxon>
        <taxon>Bacillota</taxon>
        <taxon>Bacilli</taxon>
        <taxon>Lactobacillales</taxon>
        <taxon>Lactobacillaceae</taxon>
        <taxon>Weissella</taxon>
    </lineage>
</organism>
<evidence type="ECO:0000313" key="1">
    <source>
        <dbReference type="EMBL" id="OSP89704.1"/>
    </source>
</evidence>
<dbReference type="Proteomes" id="UP000193588">
    <property type="component" value="Unassembled WGS sequence"/>
</dbReference>
<sequence length="149" mass="16985">MPRTYFDDFTKLTLPKMAQAIADITYSYKETKVPAKHYKDALSTDYAEMLEANVSVKLVDTIYNMLAGLEKESPRLFYQALLLLDTGAKPSTLTAEQYQAMSVTADQYEQMKAQNKKAHMLDPLAHDTFNDVLRNGVLYRMENNTEQGE</sequence>
<evidence type="ECO:0000313" key="2">
    <source>
        <dbReference type="Proteomes" id="UP000193588"/>
    </source>
</evidence>
<dbReference type="EMBL" id="NDXJ01000005">
    <property type="protein sequence ID" value="OSP89704.1"/>
    <property type="molecule type" value="Genomic_DNA"/>
</dbReference>
<proteinExistence type="predicted"/>